<dbReference type="RefSeq" id="WP_070235635.1">
    <property type="nucleotide sequence ID" value="NZ_CP017478.1"/>
</dbReference>
<accession>A0A1D8P4K4</accession>
<dbReference type="InterPro" id="IPR042099">
    <property type="entry name" value="ANL_N_sf"/>
</dbReference>
<dbReference type="EMBL" id="CP017478">
    <property type="protein sequence ID" value="AOW19519.1"/>
    <property type="molecule type" value="Genomic_DNA"/>
</dbReference>
<proteinExistence type="predicted"/>
<dbReference type="InterPro" id="IPR053158">
    <property type="entry name" value="CapK_Type1_Caps_Biosynth"/>
</dbReference>
<keyword evidence="2" id="KW-1185">Reference proteome</keyword>
<dbReference type="SUPFAM" id="SSF56801">
    <property type="entry name" value="Acetyl-CoA synthetase-like"/>
    <property type="match status" value="1"/>
</dbReference>
<reference evidence="1 2" key="1">
    <citation type="submission" date="2016-10" db="EMBL/GenBank/DDBJ databases">
        <title>Lutibacter sp. LPB0138, isolated from marine gastropod.</title>
        <authorList>
            <person name="Kim E."/>
            <person name="Yi H."/>
        </authorList>
    </citation>
    <scope>NUCLEOTIDE SEQUENCE [LARGE SCALE GENOMIC DNA]</scope>
    <source>
        <strain evidence="1 2">LPB0138</strain>
    </source>
</reference>
<dbReference type="OrthoDB" id="580775at2"/>
<dbReference type="Gene3D" id="3.40.50.12780">
    <property type="entry name" value="N-terminal domain of ligase-like"/>
    <property type="match status" value="1"/>
</dbReference>
<evidence type="ECO:0000313" key="1">
    <source>
        <dbReference type="EMBL" id="AOW19519.1"/>
    </source>
</evidence>
<name>A0A1D8P4K4_9FLAO</name>
<dbReference type="KEGG" id="lul:LPB138_01965"/>
<evidence type="ECO:0000313" key="2">
    <source>
        <dbReference type="Proteomes" id="UP000176050"/>
    </source>
</evidence>
<dbReference type="AlphaFoldDB" id="A0A1D8P4K4"/>
<dbReference type="STRING" id="1850246.LPB138_01965"/>
<protein>
    <recommendedName>
        <fullName evidence="3">AMP-binding protein</fullName>
    </recommendedName>
</protein>
<dbReference type="PANTHER" id="PTHR36932:SF1">
    <property type="entry name" value="CAPSULAR POLYSACCHARIDE BIOSYNTHESIS PROTEIN"/>
    <property type="match status" value="1"/>
</dbReference>
<dbReference type="Proteomes" id="UP000176050">
    <property type="component" value="Chromosome"/>
</dbReference>
<evidence type="ECO:0008006" key="3">
    <source>
        <dbReference type="Google" id="ProtNLM"/>
    </source>
</evidence>
<gene>
    <name evidence="1" type="ORF">LPB138_01965</name>
</gene>
<organism evidence="1 2">
    <name type="scientific">Urechidicola croceus</name>
    <dbReference type="NCBI Taxonomy" id="1850246"/>
    <lineage>
        <taxon>Bacteria</taxon>
        <taxon>Pseudomonadati</taxon>
        <taxon>Bacteroidota</taxon>
        <taxon>Flavobacteriia</taxon>
        <taxon>Flavobacteriales</taxon>
        <taxon>Flavobacteriaceae</taxon>
        <taxon>Urechidicola</taxon>
    </lineage>
</organism>
<dbReference type="PANTHER" id="PTHR36932">
    <property type="entry name" value="CAPSULAR POLYSACCHARIDE BIOSYNTHESIS PROTEIN"/>
    <property type="match status" value="1"/>
</dbReference>
<sequence>MQKNIQYIYTKSPILLQNTIISVYGYYWKNRRLGKVFKKYLNNFKVRESYTENEWFDYQTLELRKLLIHAFLSVPYYNKKYSKAGFTLTDFENFKLSDLSKLPYLEKEDLRQFGKTTLLSSKRSKGKFYSSSGSTGTPISVYFSKDFHQIWNAAYEVRVRNWAGVDYKMARGMIGGRRILPNSNAKPPYYRYNAAEMQTYFSAYHISEKTAHNYVEGLIANKVEYLVGYAVSIYTLSDFILKLKIKTPKLKAVLTSSEKLTNTMRLSIEKAFHCKVFDGYSGVEACGLISENNQGELLMSPDTGIMEVIDQTGNQVKNGQSGEVIATGLLNFDQPLIRYRIGDTVTMAKSQKSISGLNFPLVEQIDGRVEDIIVSNDGRKMVRFHGIFIEIPNLKIAQVIQESLEKVTINLVVDENFDSSNEEVIKNRIKSQLGEVIIDFQYLNDIPKNKNGKFKAVISYIKK</sequence>